<gene>
    <name evidence="2" type="ORF">L596_012884</name>
</gene>
<feature type="compositionally biased region" description="Basic residues" evidence="1">
    <location>
        <begin position="144"/>
        <end position="154"/>
    </location>
</feature>
<comment type="caution">
    <text evidence="2">The sequence shown here is derived from an EMBL/GenBank/DDBJ whole genome shotgun (WGS) entry which is preliminary data.</text>
</comment>
<dbReference type="Proteomes" id="UP000298663">
    <property type="component" value="Unassembled WGS sequence"/>
</dbReference>
<evidence type="ECO:0000313" key="2">
    <source>
        <dbReference type="EMBL" id="TKR88678.1"/>
    </source>
</evidence>
<accession>A0A4U5NYJ8</accession>
<dbReference type="EMBL" id="AZBU02000003">
    <property type="protein sequence ID" value="TKR88678.1"/>
    <property type="molecule type" value="Genomic_DNA"/>
</dbReference>
<feature type="region of interest" description="Disordered" evidence="1">
    <location>
        <begin position="126"/>
        <end position="154"/>
    </location>
</feature>
<dbReference type="AlphaFoldDB" id="A0A4U5NYJ8"/>
<reference evidence="2 3" key="1">
    <citation type="journal article" date="2015" name="Genome Biol.">
        <title>Comparative genomics of Steinernema reveals deeply conserved gene regulatory networks.</title>
        <authorList>
            <person name="Dillman A.R."/>
            <person name="Macchietto M."/>
            <person name="Porter C.F."/>
            <person name="Rogers A."/>
            <person name="Williams B."/>
            <person name="Antoshechkin I."/>
            <person name="Lee M.M."/>
            <person name="Goodwin Z."/>
            <person name="Lu X."/>
            <person name="Lewis E.E."/>
            <person name="Goodrich-Blair H."/>
            <person name="Stock S.P."/>
            <person name="Adams B.J."/>
            <person name="Sternberg P.W."/>
            <person name="Mortazavi A."/>
        </authorList>
    </citation>
    <scope>NUCLEOTIDE SEQUENCE [LARGE SCALE GENOMIC DNA]</scope>
    <source>
        <strain evidence="2 3">ALL</strain>
    </source>
</reference>
<reference evidence="2 3" key="2">
    <citation type="journal article" date="2019" name="G3 (Bethesda)">
        <title>Hybrid Assembly of the Genome of the Entomopathogenic Nematode Steinernema carpocapsae Identifies the X-Chromosome.</title>
        <authorList>
            <person name="Serra L."/>
            <person name="Macchietto M."/>
            <person name="Macias-Munoz A."/>
            <person name="McGill C.J."/>
            <person name="Rodriguez I.M."/>
            <person name="Rodriguez B."/>
            <person name="Murad R."/>
            <person name="Mortazavi A."/>
        </authorList>
    </citation>
    <scope>NUCLEOTIDE SEQUENCE [LARGE SCALE GENOMIC DNA]</scope>
    <source>
        <strain evidence="2 3">ALL</strain>
    </source>
</reference>
<protein>
    <submittedName>
        <fullName evidence="2">Uncharacterized protein</fullName>
    </submittedName>
</protein>
<proteinExistence type="predicted"/>
<name>A0A4U5NYJ8_STECR</name>
<organism evidence="2 3">
    <name type="scientific">Steinernema carpocapsae</name>
    <name type="common">Entomopathogenic nematode</name>
    <dbReference type="NCBI Taxonomy" id="34508"/>
    <lineage>
        <taxon>Eukaryota</taxon>
        <taxon>Metazoa</taxon>
        <taxon>Ecdysozoa</taxon>
        <taxon>Nematoda</taxon>
        <taxon>Chromadorea</taxon>
        <taxon>Rhabditida</taxon>
        <taxon>Tylenchina</taxon>
        <taxon>Panagrolaimomorpha</taxon>
        <taxon>Strongyloidoidea</taxon>
        <taxon>Steinernematidae</taxon>
        <taxon>Steinernema</taxon>
    </lineage>
</organism>
<evidence type="ECO:0000256" key="1">
    <source>
        <dbReference type="SAM" id="MobiDB-lite"/>
    </source>
</evidence>
<keyword evidence="3" id="KW-1185">Reference proteome</keyword>
<evidence type="ECO:0000313" key="3">
    <source>
        <dbReference type="Proteomes" id="UP000298663"/>
    </source>
</evidence>
<sequence length="154" mass="17612">MSLPEFGLVWKMAEKNPTGWGPGPSSVPAPEMPATPAFFRSFVRHHGFGEIVNKKPMPAVVADWTRRGVVGEDQGSDGDDEDFRMVITKDNKDAPRNFYFRGRNGLAKRIKYIKLAAGDEREEALKMQQNAKVKRSLMKERNRQLRQMKKRGHR</sequence>